<dbReference type="GO" id="GO:0006730">
    <property type="term" value="P:one-carbon metabolic process"/>
    <property type="evidence" value="ECO:0007669"/>
    <property type="project" value="UniProtKB-KW"/>
</dbReference>
<reference evidence="5 6" key="1">
    <citation type="submission" date="2019-01" db="EMBL/GenBank/DDBJ databases">
        <authorList>
            <person name="Sayadi A."/>
        </authorList>
    </citation>
    <scope>NUCLEOTIDE SEQUENCE [LARGE SCALE GENOMIC DNA]</scope>
</reference>
<keyword evidence="4" id="KW-0067">ATP-binding</keyword>
<keyword evidence="6" id="KW-1185">Reference proteome</keyword>
<dbReference type="SUPFAM" id="SSF52540">
    <property type="entry name" value="P-loop containing nucleoside triphosphate hydrolases"/>
    <property type="match status" value="1"/>
</dbReference>
<keyword evidence="1" id="KW-0554">One-carbon metabolism</keyword>
<dbReference type="InterPro" id="IPR000559">
    <property type="entry name" value="Formate_THF_ligase"/>
</dbReference>
<evidence type="ECO:0000256" key="4">
    <source>
        <dbReference type="ARBA" id="ARBA00022840"/>
    </source>
</evidence>
<evidence type="ECO:0000256" key="1">
    <source>
        <dbReference type="ARBA" id="ARBA00022563"/>
    </source>
</evidence>
<evidence type="ECO:0000256" key="2">
    <source>
        <dbReference type="ARBA" id="ARBA00022598"/>
    </source>
</evidence>
<accession>A0A653CB59</accession>
<evidence type="ECO:0000313" key="5">
    <source>
        <dbReference type="EMBL" id="VEN44933.1"/>
    </source>
</evidence>
<dbReference type="InterPro" id="IPR027417">
    <property type="entry name" value="P-loop_NTPase"/>
</dbReference>
<proteinExistence type="predicted"/>
<sequence>MDAFASVGHDIRGLKLVQRRAGRPLSHLQGFGNLPICMAKTPLSLTADPNIKGAPTGFTLPITDMSISVGAGFIIPLTGT</sequence>
<gene>
    <name evidence="5" type="ORF">CALMAC_LOCUS7557</name>
</gene>
<evidence type="ECO:0000256" key="3">
    <source>
        <dbReference type="ARBA" id="ARBA00022741"/>
    </source>
</evidence>
<name>A0A653CB59_CALMS</name>
<evidence type="ECO:0000313" key="6">
    <source>
        <dbReference type="Proteomes" id="UP000410492"/>
    </source>
</evidence>
<dbReference type="GO" id="GO:0005524">
    <property type="term" value="F:ATP binding"/>
    <property type="evidence" value="ECO:0007669"/>
    <property type="project" value="UniProtKB-KW"/>
</dbReference>
<dbReference type="Proteomes" id="UP000410492">
    <property type="component" value="Unassembled WGS sequence"/>
</dbReference>
<dbReference type="GO" id="GO:0004329">
    <property type="term" value="F:formate-tetrahydrofolate ligase activity"/>
    <property type="evidence" value="ECO:0007669"/>
    <property type="project" value="InterPro"/>
</dbReference>
<keyword evidence="2" id="KW-0436">Ligase</keyword>
<dbReference type="Pfam" id="PF01268">
    <property type="entry name" value="FTHFS"/>
    <property type="match status" value="1"/>
</dbReference>
<dbReference type="OrthoDB" id="1845775at2759"/>
<feature type="non-terminal residue" evidence="5">
    <location>
        <position position="80"/>
    </location>
</feature>
<dbReference type="Gene3D" id="3.10.410.10">
    <property type="entry name" value="Formyltetrahydrofolate synthetase, domain 3"/>
    <property type="match status" value="1"/>
</dbReference>
<keyword evidence="3" id="KW-0547">Nucleotide-binding</keyword>
<protein>
    <submittedName>
        <fullName evidence="5">Uncharacterized protein</fullName>
    </submittedName>
</protein>
<dbReference type="EMBL" id="CAACVG010007337">
    <property type="protein sequence ID" value="VEN44933.1"/>
    <property type="molecule type" value="Genomic_DNA"/>
</dbReference>
<organism evidence="5 6">
    <name type="scientific">Callosobruchus maculatus</name>
    <name type="common">Southern cowpea weevil</name>
    <name type="synonym">Pulse bruchid</name>
    <dbReference type="NCBI Taxonomy" id="64391"/>
    <lineage>
        <taxon>Eukaryota</taxon>
        <taxon>Metazoa</taxon>
        <taxon>Ecdysozoa</taxon>
        <taxon>Arthropoda</taxon>
        <taxon>Hexapoda</taxon>
        <taxon>Insecta</taxon>
        <taxon>Pterygota</taxon>
        <taxon>Neoptera</taxon>
        <taxon>Endopterygota</taxon>
        <taxon>Coleoptera</taxon>
        <taxon>Polyphaga</taxon>
        <taxon>Cucujiformia</taxon>
        <taxon>Chrysomeloidea</taxon>
        <taxon>Chrysomelidae</taxon>
        <taxon>Bruchinae</taxon>
        <taxon>Bruchini</taxon>
        <taxon>Callosobruchus</taxon>
    </lineage>
</organism>
<dbReference type="AlphaFoldDB" id="A0A653CB59"/>